<keyword evidence="6 7" id="KW-0067">ATP-binding</keyword>
<keyword evidence="7 8" id="KW-0961">Cell wall biogenesis/degradation</keyword>
<dbReference type="InterPro" id="IPR013221">
    <property type="entry name" value="Mur_ligase_cen"/>
</dbReference>
<feature type="binding site" evidence="7">
    <location>
        <begin position="111"/>
        <end position="117"/>
    </location>
    <ligand>
        <name>ATP</name>
        <dbReference type="ChEBI" id="CHEBI:30616"/>
    </ligand>
</feature>
<sequence length="492" mass="48638">MSSLIADRTVLVAGAGISGLAAAEALVAVGARTLVSDDRAAALESLPTGAEAVTGLPDGVELVVTGPGRRPDHPLVAEAAARGIEVVGEPELAWRLGQQRTVPPVWLVVTGTNGKTTCTGMLAAILHAAGLDAVACGNIGYPVVSAVAAGHAVLAVELSSFQLHWSPSVVPAAGLVLNVAEDHLDWHGGPAAYAAAKARALTGPVAVAGIDDAVAARLLRESPAATKVGVTLAQPGPGELGIVGERLVDRAFPASRDLRHRESGAPAPGVASSGGAVVLAEVADVTPGGPPGLTDALAAAALARAHGVGPEAVREGLAGFRPGPHRSAHVGTVAGVRYVDDSKATNPHAADAALAAQPAGRIVWVLGGLLKGAHVDDLVARHADRLAGAVVIGSDRGKIVDALARHAPEVPAVEVTEGDDEVMSSAVRRAAALARPGDVVLLAPAAASMDQFRDYAERGEAFAAAVAALGGTAAGGTGESGAAQDGSGGPGA</sequence>
<dbReference type="Gene3D" id="3.40.1190.10">
    <property type="entry name" value="Mur-like, catalytic domain"/>
    <property type="match status" value="1"/>
</dbReference>
<protein>
    <recommendedName>
        <fullName evidence="7 8">UDP-N-acetylmuramoylalanine--D-glutamate ligase</fullName>
        <ecNumber evidence="7 8">6.3.2.9</ecNumber>
    </recommendedName>
    <alternativeName>
        <fullName evidence="7">D-glutamic acid-adding enzyme</fullName>
    </alternativeName>
    <alternativeName>
        <fullName evidence="7">UDP-N-acetylmuramoyl-L-alanyl-D-glutamate synthetase</fullName>
    </alternativeName>
</protein>
<evidence type="ECO:0000256" key="4">
    <source>
        <dbReference type="ARBA" id="ARBA00022598"/>
    </source>
</evidence>
<dbReference type="SUPFAM" id="SSF51984">
    <property type="entry name" value="MurCD N-terminal domain"/>
    <property type="match status" value="1"/>
</dbReference>
<organism evidence="11 12">
    <name type="scientific">Pseudonocardia lutea</name>
    <dbReference type="NCBI Taxonomy" id="2172015"/>
    <lineage>
        <taxon>Bacteria</taxon>
        <taxon>Bacillati</taxon>
        <taxon>Actinomycetota</taxon>
        <taxon>Actinomycetes</taxon>
        <taxon>Pseudonocardiales</taxon>
        <taxon>Pseudonocardiaceae</taxon>
        <taxon>Pseudonocardia</taxon>
    </lineage>
</organism>
<keyword evidence="7 8" id="KW-0133">Cell shape</keyword>
<dbReference type="Proteomes" id="UP001596119">
    <property type="component" value="Unassembled WGS sequence"/>
</dbReference>
<proteinExistence type="inferred from homology"/>
<keyword evidence="5 7" id="KW-0547">Nucleotide-binding</keyword>
<dbReference type="PANTHER" id="PTHR43692">
    <property type="entry name" value="UDP-N-ACETYLMURAMOYLALANINE--D-GLUTAMATE LIGASE"/>
    <property type="match status" value="1"/>
</dbReference>
<comment type="catalytic activity">
    <reaction evidence="7 8">
        <text>UDP-N-acetyl-alpha-D-muramoyl-L-alanine + D-glutamate + ATP = UDP-N-acetyl-alpha-D-muramoyl-L-alanyl-D-glutamate + ADP + phosphate + H(+)</text>
        <dbReference type="Rhea" id="RHEA:16429"/>
        <dbReference type="ChEBI" id="CHEBI:15378"/>
        <dbReference type="ChEBI" id="CHEBI:29986"/>
        <dbReference type="ChEBI" id="CHEBI:30616"/>
        <dbReference type="ChEBI" id="CHEBI:43474"/>
        <dbReference type="ChEBI" id="CHEBI:83898"/>
        <dbReference type="ChEBI" id="CHEBI:83900"/>
        <dbReference type="ChEBI" id="CHEBI:456216"/>
        <dbReference type="EC" id="6.3.2.9"/>
    </reaction>
</comment>
<evidence type="ECO:0000256" key="2">
    <source>
        <dbReference type="ARBA" id="ARBA00004752"/>
    </source>
</evidence>
<dbReference type="Pfam" id="PF08245">
    <property type="entry name" value="Mur_ligase_M"/>
    <property type="match status" value="1"/>
</dbReference>
<dbReference type="Gene3D" id="3.40.50.720">
    <property type="entry name" value="NAD(P)-binding Rossmann-like Domain"/>
    <property type="match status" value="1"/>
</dbReference>
<comment type="pathway">
    <text evidence="2 7 8">Cell wall biogenesis; peptidoglycan biosynthesis.</text>
</comment>
<comment type="similarity">
    <text evidence="7">Belongs to the MurCDEF family.</text>
</comment>
<dbReference type="InterPro" id="IPR005762">
    <property type="entry name" value="MurD"/>
</dbReference>
<dbReference type="Pfam" id="PF02875">
    <property type="entry name" value="Mur_ligase_C"/>
    <property type="match status" value="1"/>
</dbReference>
<comment type="subcellular location">
    <subcellularLocation>
        <location evidence="1 7 8">Cytoplasm</location>
    </subcellularLocation>
</comment>
<feature type="domain" description="Mur ligase central" evidence="10">
    <location>
        <begin position="109"/>
        <end position="224"/>
    </location>
</feature>
<dbReference type="SUPFAM" id="SSF53623">
    <property type="entry name" value="MurD-like peptide ligases, catalytic domain"/>
    <property type="match status" value="1"/>
</dbReference>
<dbReference type="RefSeq" id="WP_379570597.1">
    <property type="nucleotide sequence ID" value="NZ_JBHSQK010000091.1"/>
</dbReference>
<evidence type="ECO:0000313" key="12">
    <source>
        <dbReference type="Proteomes" id="UP001596119"/>
    </source>
</evidence>
<dbReference type="InterPro" id="IPR036565">
    <property type="entry name" value="Mur-like_cat_sf"/>
</dbReference>
<gene>
    <name evidence="7 11" type="primary">murD</name>
    <name evidence="11" type="ORF">ACFQH9_27715</name>
</gene>
<dbReference type="HAMAP" id="MF_00639">
    <property type="entry name" value="MurD"/>
    <property type="match status" value="1"/>
</dbReference>
<keyword evidence="7 8" id="KW-0131">Cell cycle</keyword>
<dbReference type="EC" id="6.3.2.9" evidence="7 8"/>
<evidence type="ECO:0000256" key="7">
    <source>
        <dbReference type="HAMAP-Rule" id="MF_00639"/>
    </source>
</evidence>
<dbReference type="GO" id="GO:0008764">
    <property type="term" value="F:UDP-N-acetylmuramoylalanine-D-glutamate ligase activity"/>
    <property type="evidence" value="ECO:0007669"/>
    <property type="project" value="UniProtKB-EC"/>
</dbReference>
<dbReference type="SUPFAM" id="SSF53244">
    <property type="entry name" value="MurD-like peptide ligases, peptide-binding domain"/>
    <property type="match status" value="1"/>
</dbReference>
<dbReference type="NCBIfam" id="TIGR01087">
    <property type="entry name" value="murD"/>
    <property type="match status" value="1"/>
</dbReference>
<feature type="domain" description="Mur ligase C-terminal" evidence="9">
    <location>
        <begin position="325"/>
        <end position="445"/>
    </location>
</feature>
<keyword evidence="4 7" id="KW-0436">Ligase</keyword>
<reference evidence="12" key="1">
    <citation type="journal article" date="2019" name="Int. J. Syst. Evol. Microbiol.">
        <title>The Global Catalogue of Microorganisms (GCM) 10K type strain sequencing project: providing services to taxonomists for standard genome sequencing and annotation.</title>
        <authorList>
            <consortium name="The Broad Institute Genomics Platform"/>
            <consortium name="The Broad Institute Genome Sequencing Center for Infectious Disease"/>
            <person name="Wu L."/>
            <person name="Ma J."/>
        </authorList>
    </citation>
    <scope>NUCLEOTIDE SEQUENCE [LARGE SCALE GENOMIC DNA]</scope>
    <source>
        <strain evidence="12">CGMCC 4.7397</strain>
    </source>
</reference>
<accession>A0ABW1IEM7</accession>
<comment type="function">
    <text evidence="7 8">Cell wall formation. Catalyzes the addition of glutamate to the nucleotide precursor UDP-N-acetylmuramoyl-L-alanine (UMA).</text>
</comment>
<evidence type="ECO:0000259" key="10">
    <source>
        <dbReference type="Pfam" id="PF08245"/>
    </source>
</evidence>
<comment type="caution">
    <text evidence="11">The sequence shown here is derived from an EMBL/GenBank/DDBJ whole genome shotgun (WGS) entry which is preliminary data.</text>
</comment>
<evidence type="ECO:0000259" key="9">
    <source>
        <dbReference type="Pfam" id="PF02875"/>
    </source>
</evidence>
<evidence type="ECO:0000256" key="6">
    <source>
        <dbReference type="ARBA" id="ARBA00022840"/>
    </source>
</evidence>
<dbReference type="InterPro" id="IPR036615">
    <property type="entry name" value="Mur_ligase_C_dom_sf"/>
</dbReference>
<evidence type="ECO:0000256" key="1">
    <source>
        <dbReference type="ARBA" id="ARBA00004496"/>
    </source>
</evidence>
<keyword evidence="7 8" id="KW-0573">Peptidoglycan synthesis</keyword>
<keyword evidence="7 8" id="KW-0132">Cell division</keyword>
<evidence type="ECO:0000256" key="8">
    <source>
        <dbReference type="RuleBase" id="RU003664"/>
    </source>
</evidence>
<evidence type="ECO:0000313" key="11">
    <source>
        <dbReference type="EMBL" id="MFC5952057.1"/>
    </source>
</evidence>
<keyword evidence="3 7" id="KW-0963">Cytoplasm</keyword>
<evidence type="ECO:0000256" key="3">
    <source>
        <dbReference type="ARBA" id="ARBA00022490"/>
    </source>
</evidence>
<evidence type="ECO:0000256" key="5">
    <source>
        <dbReference type="ARBA" id="ARBA00022741"/>
    </source>
</evidence>
<keyword evidence="12" id="KW-1185">Reference proteome</keyword>
<dbReference type="PANTHER" id="PTHR43692:SF1">
    <property type="entry name" value="UDP-N-ACETYLMURAMOYLALANINE--D-GLUTAMATE LIGASE"/>
    <property type="match status" value="1"/>
</dbReference>
<name>A0ABW1IEM7_9PSEU</name>
<dbReference type="EMBL" id="JBHSQK010000091">
    <property type="protein sequence ID" value="MFC5952057.1"/>
    <property type="molecule type" value="Genomic_DNA"/>
</dbReference>
<dbReference type="Gene3D" id="3.90.190.20">
    <property type="entry name" value="Mur ligase, C-terminal domain"/>
    <property type="match status" value="1"/>
</dbReference>
<dbReference type="InterPro" id="IPR004101">
    <property type="entry name" value="Mur_ligase_C"/>
</dbReference>